<dbReference type="PROSITE" id="PS50222">
    <property type="entry name" value="EF_HAND_2"/>
    <property type="match status" value="2"/>
</dbReference>
<dbReference type="Pfam" id="PF13833">
    <property type="entry name" value="EF-hand_8"/>
    <property type="match status" value="1"/>
</dbReference>
<keyword evidence="3" id="KW-0106">Calcium</keyword>
<sequence>MVNHSRCQPLDPSTSDCRIRKPLLKVRFKMSARKTGRRGVTKKRAQRATSNVFAMFDQAQIQEFKEAFNMIDQNRDGFIDKEDLHDMLASLGKNPTDEYLEGMMSEAPGPINFTMFLTLFGERLQGTDPEDVIKNAFGCFDEDNGGLVNEEKLRELLTTMGDRFTDEEVDEMFREAPIKNGRFDYVEFTRILKHGAKDKDEQEA</sequence>
<feature type="domain" description="EF-hand" evidence="4">
    <location>
        <begin position="59"/>
        <end position="94"/>
    </location>
</feature>
<dbReference type="InterPro" id="IPR002048">
    <property type="entry name" value="EF_hand_dom"/>
</dbReference>
<comment type="caution">
    <text evidence="5">The sequence shown here is derived from an EMBL/GenBank/DDBJ whole genome shotgun (WGS) entry which is preliminary data.</text>
</comment>
<evidence type="ECO:0000256" key="1">
    <source>
        <dbReference type="ARBA" id="ARBA00022723"/>
    </source>
</evidence>
<keyword evidence="1" id="KW-0479">Metal-binding</keyword>
<evidence type="ECO:0000256" key="3">
    <source>
        <dbReference type="ARBA" id="ARBA00022837"/>
    </source>
</evidence>
<dbReference type="InterPro" id="IPR050403">
    <property type="entry name" value="Myosin_RLC"/>
</dbReference>
<gene>
    <name evidence="5" type="ORF">AFUS01_LOCUS43996</name>
</gene>
<dbReference type="CDD" id="cd00051">
    <property type="entry name" value="EFh"/>
    <property type="match status" value="2"/>
</dbReference>
<proteinExistence type="predicted"/>
<evidence type="ECO:0000313" key="5">
    <source>
        <dbReference type="EMBL" id="CAG7834493.1"/>
    </source>
</evidence>
<feature type="domain" description="EF-hand" evidence="4">
    <location>
        <begin position="128"/>
        <end position="163"/>
    </location>
</feature>
<evidence type="ECO:0000259" key="4">
    <source>
        <dbReference type="PROSITE" id="PS50222"/>
    </source>
</evidence>
<dbReference type="Pfam" id="PF13499">
    <property type="entry name" value="EF-hand_7"/>
    <property type="match status" value="1"/>
</dbReference>
<organism evidence="5 6">
    <name type="scientific">Allacma fusca</name>
    <dbReference type="NCBI Taxonomy" id="39272"/>
    <lineage>
        <taxon>Eukaryota</taxon>
        <taxon>Metazoa</taxon>
        <taxon>Ecdysozoa</taxon>
        <taxon>Arthropoda</taxon>
        <taxon>Hexapoda</taxon>
        <taxon>Collembola</taxon>
        <taxon>Symphypleona</taxon>
        <taxon>Sminthuridae</taxon>
        <taxon>Allacma</taxon>
    </lineage>
</organism>
<dbReference type="PANTHER" id="PTHR23049">
    <property type="entry name" value="MYOSIN REGULATORY LIGHT CHAIN 2"/>
    <property type="match status" value="1"/>
</dbReference>
<evidence type="ECO:0000256" key="2">
    <source>
        <dbReference type="ARBA" id="ARBA00022737"/>
    </source>
</evidence>
<dbReference type="FunFam" id="1.10.238.10:FF:000010">
    <property type="entry name" value="Myosin regulatory light chain 2, atrial isoform"/>
    <property type="match status" value="1"/>
</dbReference>
<accession>A0A8J2PKT4</accession>
<name>A0A8J2PKT4_9HEXA</name>
<dbReference type="EMBL" id="CAJVCH010570261">
    <property type="protein sequence ID" value="CAG7834493.1"/>
    <property type="molecule type" value="Genomic_DNA"/>
</dbReference>
<keyword evidence="6" id="KW-1185">Reference proteome</keyword>
<dbReference type="SMART" id="SM00054">
    <property type="entry name" value="EFh"/>
    <property type="match status" value="2"/>
</dbReference>
<dbReference type="GO" id="GO:0005509">
    <property type="term" value="F:calcium ion binding"/>
    <property type="evidence" value="ECO:0007669"/>
    <property type="project" value="InterPro"/>
</dbReference>
<protein>
    <recommendedName>
        <fullName evidence="4">EF-hand domain-containing protein</fullName>
    </recommendedName>
</protein>
<dbReference type="PROSITE" id="PS00018">
    <property type="entry name" value="EF_HAND_1"/>
    <property type="match status" value="1"/>
</dbReference>
<dbReference type="Proteomes" id="UP000708208">
    <property type="component" value="Unassembled WGS sequence"/>
</dbReference>
<dbReference type="OrthoDB" id="429467at2759"/>
<reference evidence="5" key="1">
    <citation type="submission" date="2021-06" db="EMBL/GenBank/DDBJ databases">
        <authorList>
            <person name="Hodson N. C."/>
            <person name="Mongue J. A."/>
            <person name="Jaron S. K."/>
        </authorList>
    </citation>
    <scope>NUCLEOTIDE SEQUENCE</scope>
</reference>
<keyword evidence="2" id="KW-0677">Repeat</keyword>
<dbReference type="AlphaFoldDB" id="A0A8J2PKT4"/>
<evidence type="ECO:0000313" key="6">
    <source>
        <dbReference type="Proteomes" id="UP000708208"/>
    </source>
</evidence>
<dbReference type="FunFam" id="1.10.238.10:FF:000007">
    <property type="entry name" value="Putative myosin regulatory light chain sqh"/>
    <property type="match status" value="1"/>
</dbReference>
<dbReference type="GO" id="GO:0009791">
    <property type="term" value="P:post-embryonic development"/>
    <property type="evidence" value="ECO:0007669"/>
    <property type="project" value="UniProtKB-ARBA"/>
</dbReference>
<dbReference type="InterPro" id="IPR018247">
    <property type="entry name" value="EF_Hand_1_Ca_BS"/>
</dbReference>